<evidence type="ECO:0000313" key="3">
    <source>
        <dbReference type="EMBL" id="TRX06639.1"/>
    </source>
</evidence>
<keyword evidence="4" id="KW-1185">Reference proteome</keyword>
<feature type="transmembrane region" description="Helical" evidence="1">
    <location>
        <begin position="511"/>
        <end position="535"/>
    </location>
</feature>
<keyword evidence="1" id="KW-0472">Membrane</keyword>
<feature type="transmembrane region" description="Helical" evidence="1">
    <location>
        <begin position="70"/>
        <end position="91"/>
    </location>
</feature>
<name>A0A553BEF7_9FLAO</name>
<dbReference type="Pfam" id="PF00873">
    <property type="entry name" value="ACR_tran"/>
    <property type="match status" value="1"/>
</dbReference>
<feature type="transmembrane region" description="Helical" evidence="1">
    <location>
        <begin position="485"/>
        <end position="505"/>
    </location>
</feature>
<dbReference type="GO" id="GO:0005886">
    <property type="term" value="C:plasma membrane"/>
    <property type="evidence" value="ECO:0007669"/>
    <property type="project" value="TreeGrafter"/>
</dbReference>
<protein>
    <submittedName>
        <fullName evidence="3">Efflux RND transporter permease subunit</fullName>
    </submittedName>
</protein>
<dbReference type="OrthoDB" id="9758757at2"/>
<dbReference type="RefSeq" id="WP_143388583.1">
    <property type="nucleotide sequence ID" value="NZ_VJZL01000032.1"/>
</dbReference>
<dbReference type="EMBL" id="VJZL01000032">
    <property type="protein sequence ID" value="TRX06639.1"/>
    <property type="molecule type" value="Genomic_DNA"/>
</dbReference>
<dbReference type="PANTHER" id="PTHR32063">
    <property type="match status" value="1"/>
</dbReference>
<reference evidence="4 5" key="1">
    <citation type="submission" date="2019-07" db="EMBL/GenBank/DDBJ databases">
        <title>Novel species of Flavobacterium.</title>
        <authorList>
            <person name="Liu Q."/>
            <person name="Xin Y.-H."/>
        </authorList>
    </citation>
    <scope>NUCLEOTIDE SEQUENCE [LARGE SCALE GENOMIC DNA]</scope>
    <source>
        <strain evidence="2 4">GSP39</strain>
        <strain evidence="3 5">GSR22</strain>
    </source>
</reference>
<comment type="caution">
    <text evidence="3">The sequence shown here is derived from an EMBL/GenBank/DDBJ whole genome shotgun (WGS) entry which is preliminary data.</text>
</comment>
<dbReference type="SUPFAM" id="SSF82714">
    <property type="entry name" value="Multidrug efflux transporter AcrB TolC docking domain, DN and DC subdomains"/>
    <property type="match status" value="1"/>
</dbReference>
<gene>
    <name evidence="3" type="ORF">FNW11_14250</name>
    <name evidence="2" type="ORF">FNW12_15090</name>
</gene>
<dbReference type="EMBL" id="VJZN01000033">
    <property type="protein sequence ID" value="TRX03530.1"/>
    <property type="molecule type" value="Genomic_DNA"/>
</dbReference>
<dbReference type="PRINTS" id="PR00702">
    <property type="entry name" value="ACRIFLAVINRP"/>
</dbReference>
<dbReference type="Gene3D" id="1.20.1640.10">
    <property type="entry name" value="Multidrug efflux transporter AcrB transmembrane domain"/>
    <property type="match status" value="2"/>
</dbReference>
<feature type="transmembrane region" description="Helical" evidence="1">
    <location>
        <begin position="597"/>
        <end position="624"/>
    </location>
</feature>
<accession>A0A553BEF7</accession>
<dbReference type="Proteomes" id="UP000318669">
    <property type="component" value="Unassembled WGS sequence"/>
</dbReference>
<dbReference type="AlphaFoldDB" id="A0A553BEF7"/>
<feature type="transmembrane region" description="Helical" evidence="1">
    <location>
        <begin position="125"/>
        <end position="143"/>
    </location>
</feature>
<keyword evidence="1" id="KW-0812">Transmembrane</keyword>
<dbReference type="InterPro" id="IPR001036">
    <property type="entry name" value="Acrflvin-R"/>
</dbReference>
<dbReference type="Gene3D" id="3.30.70.1430">
    <property type="entry name" value="Multidrug efflux transporter AcrB pore domain"/>
    <property type="match status" value="1"/>
</dbReference>
<dbReference type="Proteomes" id="UP000318528">
    <property type="component" value="Unassembled WGS sequence"/>
</dbReference>
<dbReference type="PANTHER" id="PTHR32063:SF19">
    <property type="entry name" value="CATION EFFLUX SYSTEM PROTEIN CUSA"/>
    <property type="match status" value="1"/>
</dbReference>
<dbReference type="GO" id="GO:0042910">
    <property type="term" value="F:xenobiotic transmembrane transporter activity"/>
    <property type="evidence" value="ECO:0007669"/>
    <property type="project" value="TreeGrafter"/>
</dbReference>
<evidence type="ECO:0000313" key="5">
    <source>
        <dbReference type="Proteomes" id="UP000318669"/>
    </source>
</evidence>
<dbReference type="InterPro" id="IPR027463">
    <property type="entry name" value="AcrB_DN_DC_subdom"/>
</dbReference>
<feature type="transmembrane region" description="Helical" evidence="1">
    <location>
        <begin position="31"/>
        <end position="50"/>
    </location>
</feature>
<proteinExistence type="predicted"/>
<evidence type="ECO:0000313" key="2">
    <source>
        <dbReference type="EMBL" id="TRX03530.1"/>
    </source>
</evidence>
<feature type="transmembrane region" description="Helical" evidence="1">
    <location>
        <begin position="461"/>
        <end position="478"/>
    </location>
</feature>
<evidence type="ECO:0000313" key="4">
    <source>
        <dbReference type="Proteomes" id="UP000318528"/>
    </source>
</evidence>
<sequence length="645" mass="71907">MKNLLKKIFKKEHDPLSSEEKLKIIEASSKLVGPGAFYSTVIVITSFLPVFLLTGMEGKLFSPLAYTKSFILIIDAFITITLTPVLISFLLKGRLRPENKNPINRKLESIYTPILIFCLKWRKTVLGLNIIALLIGVLMFTRLGSEFMPPLDEGSILFMPVTLPDVSNSEVKRILQVQDKLIKSIPEVAHVLGKAGRANTATDNSPISMIETIVLLKPQHEWREDKTKNDIITEINNKLQMPGVTNGFTQPIINRINMLSTGIRTDVGIKIYGASLDTIEVLSQKIKKALEGTAGIKDLYSEPITGGKYIDIEAKREVIGRYGLTIDDVNSVVEAAIGGMKLTTTIEGRQRFSVNARYAQEYRNSLEALKKLQIQTMQFGPIPLETVADVKISDGPPMINSENAMLRGSVLFNVRERDLGSTVKEAQKKLNEMMTKMPKGYYVEWSGQWENQIRANKTLRMILPIVISIIFLVLYFRYHSMKEALITMITVPFALIGGIFMVYFYGINLSVAVAVGFIALFGLAIETAMLMTIFLNEAMNKMVAKHGNNKEVITEAILRQYIIDGSAKRLRPKLMTVSVSLFGLIPILWATGTGADVMLPITVPLIGGTITSTIYVLLVTPVVFEMVKLRELKTKGKIDLIDVKE</sequence>
<dbReference type="SUPFAM" id="SSF82866">
    <property type="entry name" value="Multidrug efflux transporter AcrB transmembrane domain"/>
    <property type="match status" value="2"/>
</dbReference>
<keyword evidence="1" id="KW-1133">Transmembrane helix</keyword>
<dbReference type="Gene3D" id="3.30.2090.10">
    <property type="entry name" value="Multidrug efflux transporter AcrB TolC docking domain, DN and DC subdomains"/>
    <property type="match status" value="1"/>
</dbReference>
<dbReference type="Gene3D" id="3.30.70.1440">
    <property type="entry name" value="Multidrug efflux transporter AcrB pore domain"/>
    <property type="match status" value="1"/>
</dbReference>
<organism evidence="3 5">
    <name type="scientific">Flavobacterium gawalongense</name>
    <dbReference type="NCBI Taxonomy" id="2594432"/>
    <lineage>
        <taxon>Bacteria</taxon>
        <taxon>Pseudomonadati</taxon>
        <taxon>Bacteroidota</taxon>
        <taxon>Flavobacteriia</taxon>
        <taxon>Flavobacteriales</taxon>
        <taxon>Flavobacteriaceae</taxon>
        <taxon>Flavobacterium</taxon>
    </lineage>
</organism>
<evidence type="ECO:0000256" key="1">
    <source>
        <dbReference type="SAM" id="Phobius"/>
    </source>
</evidence>
<feature type="transmembrane region" description="Helical" evidence="1">
    <location>
        <begin position="574"/>
        <end position="591"/>
    </location>
</feature>